<comment type="caution">
    <text evidence="11">The sequence shown here is derived from an EMBL/GenBank/DDBJ whole genome shotgun (WGS) entry which is preliminary data.</text>
</comment>
<keyword evidence="4" id="KW-1003">Cell membrane</keyword>
<dbReference type="GO" id="GO:0015297">
    <property type="term" value="F:antiporter activity"/>
    <property type="evidence" value="ECO:0007669"/>
    <property type="project" value="UniProtKB-KW"/>
</dbReference>
<reference evidence="11 12" key="1">
    <citation type="submission" date="2020-04" db="EMBL/GenBank/DDBJ databases">
        <title>Pseudoalteromonas caenipelagi sp. nov., isolated from a tidal flat.</title>
        <authorList>
            <person name="Park S."/>
            <person name="Yoon J.-H."/>
        </authorList>
    </citation>
    <scope>NUCLEOTIDE SEQUENCE [LARGE SCALE GENOMIC DNA]</scope>
    <source>
        <strain evidence="11 12">JBTF-M23</strain>
    </source>
</reference>
<gene>
    <name evidence="11" type="ORF">HG263_12115</name>
</gene>
<evidence type="ECO:0000256" key="8">
    <source>
        <dbReference type="ARBA" id="ARBA00023136"/>
    </source>
</evidence>
<feature type="transmembrane region" description="Helical" evidence="10">
    <location>
        <begin position="351"/>
        <end position="370"/>
    </location>
</feature>
<evidence type="ECO:0000256" key="4">
    <source>
        <dbReference type="ARBA" id="ARBA00022475"/>
    </source>
</evidence>
<name>A0A849VFI5_9GAMM</name>
<keyword evidence="3" id="KW-0050">Antiport</keyword>
<sequence length="441" mass="47304">MVLLNRIKTIVSLALPIIAGLVSQNIMVVIDMAMVGTLGTDALAAVGIASQINFMSFALLIGLASGVLAISARMQGKGNNSETAVPLNGALLISCVVGIPLSGLLYYTAPFFFPTLHSDPNVIALGNDYLQVRVLSITAVAMTLSFRGYWSGIKRPKLFMNTLLLMLVCNVALNYLLIFGNLGFPKMGVTGAGVATSLSLFIGAVYCFYLGFKYSATSGFLQRLPTKTQLRTLITISLPQGAQQLFRATGLTVMFIIIGSIGTDELAVANVLVNITLVMIIPCIGFGLAAASLVGQALGESAPEQAKRWGWDTSLIGLLFMCSISLPMVLFPELILSIFVHEQALIDMAKLPLQLISLLLAFDAVGVILLNSLLGAGASKQVLKITFSIQWLVFLPAAWIVSHYLGMGLLAIWCLNIAYRAIQAGIFVKIWHQGRWSTIEI</sequence>
<evidence type="ECO:0000256" key="3">
    <source>
        <dbReference type="ARBA" id="ARBA00022449"/>
    </source>
</evidence>
<feature type="transmembrane region" description="Helical" evidence="10">
    <location>
        <begin position="190"/>
        <end position="212"/>
    </location>
</feature>
<protein>
    <recommendedName>
        <fullName evidence="9">Multidrug-efflux transporter</fullName>
    </recommendedName>
</protein>
<feature type="transmembrane region" description="Helical" evidence="10">
    <location>
        <begin position="42"/>
        <end position="70"/>
    </location>
</feature>
<feature type="transmembrane region" description="Helical" evidence="10">
    <location>
        <begin position="129"/>
        <end position="146"/>
    </location>
</feature>
<dbReference type="PANTHER" id="PTHR43298">
    <property type="entry name" value="MULTIDRUG RESISTANCE PROTEIN NORM-RELATED"/>
    <property type="match status" value="1"/>
</dbReference>
<keyword evidence="7" id="KW-0406">Ion transport</keyword>
<organism evidence="11 12">
    <name type="scientific">Pseudoalteromonas caenipelagi</name>
    <dbReference type="NCBI Taxonomy" id="2726988"/>
    <lineage>
        <taxon>Bacteria</taxon>
        <taxon>Pseudomonadati</taxon>
        <taxon>Pseudomonadota</taxon>
        <taxon>Gammaproteobacteria</taxon>
        <taxon>Alteromonadales</taxon>
        <taxon>Pseudoalteromonadaceae</taxon>
        <taxon>Pseudoalteromonas</taxon>
    </lineage>
</organism>
<dbReference type="NCBIfam" id="TIGR00797">
    <property type="entry name" value="matE"/>
    <property type="match status" value="1"/>
</dbReference>
<keyword evidence="6 10" id="KW-1133">Transmembrane helix</keyword>
<evidence type="ECO:0000313" key="12">
    <source>
        <dbReference type="Proteomes" id="UP000586305"/>
    </source>
</evidence>
<keyword evidence="12" id="KW-1185">Reference proteome</keyword>
<dbReference type="RefSeq" id="WP_171626334.1">
    <property type="nucleotide sequence ID" value="NZ_JABBPG010000004.1"/>
</dbReference>
<evidence type="ECO:0000256" key="6">
    <source>
        <dbReference type="ARBA" id="ARBA00022989"/>
    </source>
</evidence>
<evidence type="ECO:0000256" key="1">
    <source>
        <dbReference type="ARBA" id="ARBA00004429"/>
    </source>
</evidence>
<evidence type="ECO:0000256" key="2">
    <source>
        <dbReference type="ARBA" id="ARBA00022448"/>
    </source>
</evidence>
<dbReference type="InterPro" id="IPR002528">
    <property type="entry name" value="MATE_fam"/>
</dbReference>
<dbReference type="InterPro" id="IPR048279">
    <property type="entry name" value="MdtK-like"/>
</dbReference>
<evidence type="ECO:0000256" key="5">
    <source>
        <dbReference type="ARBA" id="ARBA00022692"/>
    </source>
</evidence>
<dbReference type="GO" id="GO:0006811">
    <property type="term" value="P:monoatomic ion transport"/>
    <property type="evidence" value="ECO:0007669"/>
    <property type="project" value="UniProtKB-KW"/>
</dbReference>
<comment type="subcellular location">
    <subcellularLocation>
        <location evidence="1">Cell inner membrane</location>
        <topology evidence="1">Multi-pass membrane protein</topology>
    </subcellularLocation>
</comment>
<dbReference type="AlphaFoldDB" id="A0A849VFI5"/>
<feature type="transmembrane region" description="Helical" evidence="10">
    <location>
        <begin position="12"/>
        <end position="30"/>
    </location>
</feature>
<feature type="transmembrane region" description="Helical" evidence="10">
    <location>
        <begin position="245"/>
        <end position="262"/>
    </location>
</feature>
<keyword evidence="8 10" id="KW-0472">Membrane</keyword>
<dbReference type="Proteomes" id="UP000586305">
    <property type="component" value="Unassembled WGS sequence"/>
</dbReference>
<dbReference type="PIRSF" id="PIRSF006603">
    <property type="entry name" value="DinF"/>
    <property type="match status" value="1"/>
</dbReference>
<evidence type="ECO:0000256" key="10">
    <source>
        <dbReference type="SAM" id="Phobius"/>
    </source>
</evidence>
<proteinExistence type="predicted"/>
<dbReference type="EMBL" id="JABBPG010000004">
    <property type="protein sequence ID" value="NOU51273.1"/>
    <property type="molecule type" value="Genomic_DNA"/>
</dbReference>
<keyword evidence="2" id="KW-0813">Transport</keyword>
<accession>A0A849VFI5</accession>
<feature type="transmembrane region" description="Helical" evidence="10">
    <location>
        <begin position="90"/>
        <end position="109"/>
    </location>
</feature>
<feature type="transmembrane region" description="Helical" evidence="10">
    <location>
        <begin position="158"/>
        <end position="178"/>
    </location>
</feature>
<dbReference type="GO" id="GO:0005886">
    <property type="term" value="C:plasma membrane"/>
    <property type="evidence" value="ECO:0007669"/>
    <property type="project" value="UniProtKB-SubCell"/>
</dbReference>
<evidence type="ECO:0000256" key="9">
    <source>
        <dbReference type="ARBA" id="ARBA00031636"/>
    </source>
</evidence>
<evidence type="ECO:0000256" key="7">
    <source>
        <dbReference type="ARBA" id="ARBA00023065"/>
    </source>
</evidence>
<dbReference type="InterPro" id="IPR050222">
    <property type="entry name" value="MATE_MdtK"/>
</dbReference>
<dbReference type="CDD" id="cd13133">
    <property type="entry name" value="MATE_like_7"/>
    <property type="match status" value="1"/>
</dbReference>
<dbReference type="GO" id="GO:0042910">
    <property type="term" value="F:xenobiotic transmembrane transporter activity"/>
    <property type="evidence" value="ECO:0007669"/>
    <property type="project" value="InterPro"/>
</dbReference>
<dbReference type="Pfam" id="PF01554">
    <property type="entry name" value="MatE"/>
    <property type="match status" value="2"/>
</dbReference>
<feature type="transmembrane region" description="Helical" evidence="10">
    <location>
        <begin position="315"/>
        <end position="339"/>
    </location>
</feature>
<dbReference type="PANTHER" id="PTHR43298:SF2">
    <property type="entry name" value="FMN_FAD EXPORTER YEEO-RELATED"/>
    <property type="match status" value="1"/>
</dbReference>
<keyword evidence="5 10" id="KW-0812">Transmembrane</keyword>
<evidence type="ECO:0000313" key="11">
    <source>
        <dbReference type="EMBL" id="NOU51273.1"/>
    </source>
</evidence>
<feature type="transmembrane region" description="Helical" evidence="10">
    <location>
        <begin position="268"/>
        <end position="294"/>
    </location>
</feature>